<dbReference type="AlphaFoldDB" id="A0A8H7EYU9"/>
<accession>A0A8H7EYU9</accession>
<protein>
    <submittedName>
        <fullName evidence="1">Uncharacterized protein</fullName>
    </submittedName>
</protein>
<evidence type="ECO:0000313" key="2">
    <source>
        <dbReference type="Proteomes" id="UP000629468"/>
    </source>
</evidence>
<reference evidence="1 2" key="1">
    <citation type="journal article" name="Sci. Rep.">
        <title>Telomere-to-telomere assembled and centromere annotated genomes of the two main subspecies of the button mushroom Agaricus bisporus reveal especially polymorphic chromosome ends.</title>
        <authorList>
            <person name="Sonnenberg A.S.M."/>
            <person name="Sedaghat-Telgerd N."/>
            <person name="Lavrijssen B."/>
            <person name="Ohm R.A."/>
            <person name="Hendrickx P.M."/>
            <person name="Scholtmeijer K."/>
            <person name="Baars J.J.P."/>
            <person name="van Peer A."/>
        </authorList>
    </citation>
    <scope>NUCLEOTIDE SEQUENCE [LARGE SCALE GENOMIC DNA]</scope>
    <source>
        <strain evidence="1 2">H119_p4</strain>
    </source>
</reference>
<organism evidence="1 2">
    <name type="scientific">Agaricus bisporus var. burnettii</name>
    <dbReference type="NCBI Taxonomy" id="192524"/>
    <lineage>
        <taxon>Eukaryota</taxon>
        <taxon>Fungi</taxon>
        <taxon>Dikarya</taxon>
        <taxon>Basidiomycota</taxon>
        <taxon>Agaricomycotina</taxon>
        <taxon>Agaricomycetes</taxon>
        <taxon>Agaricomycetidae</taxon>
        <taxon>Agaricales</taxon>
        <taxon>Agaricineae</taxon>
        <taxon>Agaricaceae</taxon>
        <taxon>Agaricus</taxon>
    </lineage>
</organism>
<evidence type="ECO:0000313" key="1">
    <source>
        <dbReference type="EMBL" id="KAF7768006.1"/>
    </source>
</evidence>
<comment type="caution">
    <text evidence="1">The sequence shown here is derived from an EMBL/GenBank/DDBJ whole genome shotgun (WGS) entry which is preliminary data.</text>
</comment>
<proteinExistence type="predicted"/>
<sequence length="66" mass="7443">MSRSSGCQLDELPMPRTWPYGASVPFKEACMVNGSNERWRVSSFYGDCVRVHICAHKRAEGTLISH</sequence>
<gene>
    <name evidence="1" type="ORF">Agabi119p4_7249</name>
</gene>
<dbReference type="EMBL" id="JABXXO010000010">
    <property type="protein sequence ID" value="KAF7768006.1"/>
    <property type="molecule type" value="Genomic_DNA"/>
</dbReference>
<dbReference type="Proteomes" id="UP000629468">
    <property type="component" value="Unassembled WGS sequence"/>
</dbReference>
<name>A0A8H7EYU9_AGABI</name>